<dbReference type="PROSITE" id="PS00041">
    <property type="entry name" value="HTH_ARAC_FAMILY_1"/>
    <property type="match status" value="1"/>
</dbReference>
<keyword evidence="1" id="KW-0805">Transcription regulation</keyword>
<evidence type="ECO:0000256" key="3">
    <source>
        <dbReference type="ARBA" id="ARBA00023163"/>
    </source>
</evidence>
<keyword evidence="6" id="KW-1185">Reference proteome</keyword>
<gene>
    <name evidence="5" type="ORF">PghCCS26_12200</name>
</gene>
<proteinExistence type="predicted"/>
<accession>A0ABQ6NHT1</accession>
<dbReference type="PANTHER" id="PTHR43280:SF28">
    <property type="entry name" value="HTH-TYPE TRANSCRIPTIONAL ACTIVATOR RHAS"/>
    <property type="match status" value="1"/>
</dbReference>
<evidence type="ECO:0000313" key="6">
    <source>
        <dbReference type="Proteomes" id="UP001285921"/>
    </source>
</evidence>
<evidence type="ECO:0000313" key="5">
    <source>
        <dbReference type="EMBL" id="GMK44093.1"/>
    </source>
</evidence>
<dbReference type="SUPFAM" id="SSF46689">
    <property type="entry name" value="Homeodomain-like"/>
    <property type="match status" value="2"/>
</dbReference>
<dbReference type="InterPro" id="IPR011051">
    <property type="entry name" value="RmlC_Cupin_sf"/>
</dbReference>
<dbReference type="EMBL" id="BTCL01000003">
    <property type="protein sequence ID" value="GMK44093.1"/>
    <property type="molecule type" value="Genomic_DNA"/>
</dbReference>
<dbReference type="SMART" id="SM00342">
    <property type="entry name" value="HTH_ARAC"/>
    <property type="match status" value="1"/>
</dbReference>
<name>A0ABQ6NHT1_9BACL</name>
<keyword evidence="3" id="KW-0804">Transcription</keyword>
<evidence type="ECO:0000256" key="1">
    <source>
        <dbReference type="ARBA" id="ARBA00023015"/>
    </source>
</evidence>
<dbReference type="Pfam" id="PF12833">
    <property type="entry name" value="HTH_18"/>
    <property type="match status" value="1"/>
</dbReference>
<reference evidence="5 6" key="1">
    <citation type="submission" date="2023-05" db="EMBL/GenBank/DDBJ databases">
        <title>Draft genome of Paenibacillus sp. CCS26.</title>
        <authorList>
            <person name="Akita H."/>
            <person name="Shinto Y."/>
            <person name="Kimura Z."/>
        </authorList>
    </citation>
    <scope>NUCLEOTIDE SEQUENCE [LARGE SCALE GENOMIC DNA]</scope>
    <source>
        <strain evidence="5 6">CCS26</strain>
    </source>
</reference>
<dbReference type="InterPro" id="IPR018062">
    <property type="entry name" value="HTH_AraC-typ_CS"/>
</dbReference>
<dbReference type="PANTHER" id="PTHR43280">
    <property type="entry name" value="ARAC-FAMILY TRANSCRIPTIONAL REGULATOR"/>
    <property type="match status" value="1"/>
</dbReference>
<protein>
    <recommendedName>
        <fullName evidence="4">HTH araC/xylS-type domain-containing protein</fullName>
    </recommendedName>
</protein>
<sequence>MKKSANTMTGMDEREQIVESDSKVSARPYPYAIMKEKMDALERLDLHFRWGRYGIRVLKWHLTTFKPGQLIKFHKHSEFEFHFVPRGKGTVTLIDHIYKLNSGMFYLTGPGVVHQQTADNRSGMEELCLHVDITRLPDGEEREEWGSEWENKESEACIQALTDFPLRPFMDQHDAMTCFLQAYMAWRSGELGAYTTIRQSLIQILLRAAKATVDRDGQQMLPARDIQAHRFEMAQQYIYDNYARPLTLQEVADRIQISTRQLQRVFHRYGVSSFSSYLEDFRLQRICEELVETSNTVESIAVNHGFTNTNYLFQVFKKKMGMTPLAYRQRHQLTSV</sequence>
<dbReference type="InterPro" id="IPR018060">
    <property type="entry name" value="HTH_AraC"/>
</dbReference>
<dbReference type="RefSeq" id="WP_307719640.1">
    <property type="nucleotide sequence ID" value="NZ_BTCL01000003.1"/>
</dbReference>
<dbReference type="PROSITE" id="PS01124">
    <property type="entry name" value="HTH_ARAC_FAMILY_2"/>
    <property type="match status" value="1"/>
</dbReference>
<organism evidence="5 6">
    <name type="scientific">Paenibacillus glycanilyticus</name>
    <dbReference type="NCBI Taxonomy" id="126569"/>
    <lineage>
        <taxon>Bacteria</taxon>
        <taxon>Bacillati</taxon>
        <taxon>Bacillota</taxon>
        <taxon>Bacilli</taxon>
        <taxon>Bacillales</taxon>
        <taxon>Paenibacillaceae</taxon>
        <taxon>Paenibacillus</taxon>
    </lineage>
</organism>
<dbReference type="InterPro" id="IPR014710">
    <property type="entry name" value="RmlC-like_jellyroll"/>
</dbReference>
<dbReference type="Gene3D" id="1.10.10.60">
    <property type="entry name" value="Homeodomain-like"/>
    <property type="match status" value="1"/>
</dbReference>
<keyword evidence="2" id="KW-0238">DNA-binding</keyword>
<comment type="caution">
    <text evidence="5">The sequence shown here is derived from an EMBL/GenBank/DDBJ whole genome shotgun (WGS) entry which is preliminary data.</text>
</comment>
<evidence type="ECO:0000259" key="4">
    <source>
        <dbReference type="PROSITE" id="PS01124"/>
    </source>
</evidence>
<dbReference type="InterPro" id="IPR013096">
    <property type="entry name" value="Cupin_2"/>
</dbReference>
<dbReference type="InterPro" id="IPR009057">
    <property type="entry name" value="Homeodomain-like_sf"/>
</dbReference>
<dbReference type="SUPFAM" id="SSF51182">
    <property type="entry name" value="RmlC-like cupins"/>
    <property type="match status" value="1"/>
</dbReference>
<dbReference type="Pfam" id="PF07883">
    <property type="entry name" value="Cupin_2"/>
    <property type="match status" value="1"/>
</dbReference>
<dbReference type="Proteomes" id="UP001285921">
    <property type="component" value="Unassembled WGS sequence"/>
</dbReference>
<feature type="domain" description="HTH araC/xylS-type" evidence="4">
    <location>
        <begin position="232"/>
        <end position="330"/>
    </location>
</feature>
<dbReference type="Gene3D" id="2.60.120.10">
    <property type="entry name" value="Jelly Rolls"/>
    <property type="match status" value="1"/>
</dbReference>
<evidence type="ECO:0000256" key="2">
    <source>
        <dbReference type="ARBA" id="ARBA00023125"/>
    </source>
</evidence>
<dbReference type="CDD" id="cd02208">
    <property type="entry name" value="cupin_RmlC-like"/>
    <property type="match status" value="1"/>
</dbReference>